<comment type="caution">
    <text evidence="1">The sequence shown here is derived from an EMBL/GenBank/DDBJ whole genome shotgun (WGS) entry which is preliminary data.</text>
</comment>
<dbReference type="Proteomes" id="UP000239539">
    <property type="component" value="Unassembled WGS sequence"/>
</dbReference>
<evidence type="ECO:0000313" key="1">
    <source>
        <dbReference type="EMBL" id="PRO67938.1"/>
    </source>
</evidence>
<dbReference type="EMBL" id="PVNO01000029">
    <property type="protein sequence ID" value="PRO67938.1"/>
    <property type="molecule type" value="Genomic_DNA"/>
</dbReference>
<organism evidence="1 2">
    <name type="scientific">Alteromonas gracilis</name>
    <dbReference type="NCBI Taxonomy" id="1479524"/>
    <lineage>
        <taxon>Bacteria</taxon>
        <taxon>Pseudomonadati</taxon>
        <taxon>Pseudomonadota</taxon>
        <taxon>Gammaproteobacteria</taxon>
        <taxon>Alteromonadales</taxon>
        <taxon>Alteromonadaceae</taxon>
        <taxon>Alteromonas/Salinimonas group</taxon>
        <taxon>Alteromonas</taxon>
    </lineage>
</organism>
<reference evidence="2" key="1">
    <citation type="journal article" date="2020" name="Int. J. Syst. Evol. Microbiol.">
        <title>Alteromonas alba sp. nov., a marine bacterium isolated from the seawater of the West Pacific Ocean.</title>
        <authorList>
            <person name="Sun C."/>
            <person name="Wu Y.-H."/>
            <person name="Xamxidin M."/>
            <person name="Cheng H."/>
            <person name="Xu X.-W."/>
        </authorList>
    </citation>
    <scope>NUCLEOTIDE SEQUENCE [LARGE SCALE GENOMIC DNA]</scope>
    <source>
        <strain evidence="2">9a2</strain>
    </source>
</reference>
<proteinExistence type="predicted"/>
<keyword evidence="2" id="KW-1185">Reference proteome</keyword>
<sequence length="299" mass="35019">MHKTGSSSIQDSLFLNNKVLGQHNMIYPEIGLSFDEEVGHRHLHLSNLLKKHHYSKQKLIEVIEELKALSQNDIIISHEDLFRLDIAPDALKLLAESFDVHLLLFVKDPVLYFNDKYKEWIRRQSCTLEPAEFILQHFEYLQIDRILPMWEEAIGKANIHVSEFNSNKLSGSAFLANFYYKLNKITGTQIETLTLKPVKRKNKSLTNTRTLFYLIANREGKRPEAERISTRTLFENNKGLVLSRECVHQVKAKSWHALHYLKTKYGLNVEMKNVDDYLLDMDFFSIKKRYKLQRKLLGA</sequence>
<evidence type="ECO:0000313" key="2">
    <source>
        <dbReference type="Proteomes" id="UP000239539"/>
    </source>
</evidence>
<name>A0ABX5CLN8_9ALTE</name>
<gene>
    <name evidence="1" type="ORF">C6Y39_16080</name>
</gene>
<protein>
    <submittedName>
        <fullName evidence="1">Uncharacterized protein</fullName>
    </submittedName>
</protein>
<accession>A0ABX5CLN8</accession>